<evidence type="ECO:0000313" key="2">
    <source>
        <dbReference type="EMBL" id="TFY58402.1"/>
    </source>
</evidence>
<dbReference type="STRING" id="205917.A0A4Y9Y8A8"/>
<evidence type="ECO:0000313" key="3">
    <source>
        <dbReference type="Proteomes" id="UP000298327"/>
    </source>
</evidence>
<protein>
    <submittedName>
        <fullName evidence="2">Uncharacterized protein</fullName>
    </submittedName>
</protein>
<feature type="region of interest" description="Disordered" evidence="1">
    <location>
        <begin position="94"/>
        <end position="120"/>
    </location>
</feature>
<gene>
    <name evidence="2" type="ORF">EVG20_g8161</name>
</gene>
<dbReference type="EMBL" id="SEOQ01000684">
    <property type="protein sequence ID" value="TFY58402.1"/>
    <property type="molecule type" value="Genomic_DNA"/>
</dbReference>
<dbReference type="Proteomes" id="UP000298327">
    <property type="component" value="Unassembled WGS sequence"/>
</dbReference>
<dbReference type="AlphaFoldDB" id="A0A4Y9Y8A8"/>
<feature type="region of interest" description="Disordered" evidence="1">
    <location>
        <begin position="295"/>
        <end position="315"/>
    </location>
</feature>
<keyword evidence="3" id="KW-1185">Reference proteome</keyword>
<accession>A0A4Y9Y8A8</accession>
<evidence type="ECO:0000256" key="1">
    <source>
        <dbReference type="SAM" id="MobiDB-lite"/>
    </source>
</evidence>
<name>A0A4Y9Y8A8_9AGAM</name>
<reference evidence="2 3" key="1">
    <citation type="submission" date="2019-02" db="EMBL/GenBank/DDBJ databases">
        <title>Genome sequencing of the rare red list fungi Dentipellis fragilis.</title>
        <authorList>
            <person name="Buettner E."/>
            <person name="Kellner H."/>
        </authorList>
    </citation>
    <scope>NUCLEOTIDE SEQUENCE [LARGE SCALE GENOMIC DNA]</scope>
    <source>
        <strain evidence="2 3">DSM 105465</strain>
    </source>
</reference>
<sequence length="333" mass="35451">MRKPAPNGLQYRPCPHSPASVVVPAPPSSALPPSVLFNPASARPCPCVGAASSAPSYALVPRPPFRPPGPTLSRTRAGTQCDRGASPGMVLSSAHVHRQRRVPDPRNPPHPRPHVHDPAGGLERCFSPARAYTPYAPPTRMPPPSLLCNDSPPLVPRTPHPRSYVATAACSACRSTLIISTDASPLSSLAPVQYSGRRCHAHVLIFHLCSPLRPPHSPVRAAPSPLRSVYRRPSHPQPSVPGTQCTRTSISCNPHHAARLAYAPSLCAAAIPHALVRPSAPHHRTLSSAIFSPVPSRLRSPRRRPPALATSTLGPMPARPVRAVCTMGNVQHI</sequence>
<comment type="caution">
    <text evidence="2">The sequence shown here is derived from an EMBL/GenBank/DDBJ whole genome shotgun (WGS) entry which is preliminary data.</text>
</comment>
<organism evidence="2 3">
    <name type="scientific">Dentipellis fragilis</name>
    <dbReference type="NCBI Taxonomy" id="205917"/>
    <lineage>
        <taxon>Eukaryota</taxon>
        <taxon>Fungi</taxon>
        <taxon>Dikarya</taxon>
        <taxon>Basidiomycota</taxon>
        <taxon>Agaricomycotina</taxon>
        <taxon>Agaricomycetes</taxon>
        <taxon>Russulales</taxon>
        <taxon>Hericiaceae</taxon>
        <taxon>Dentipellis</taxon>
    </lineage>
</organism>
<proteinExistence type="predicted"/>